<feature type="transmembrane region" description="Helical" evidence="5">
    <location>
        <begin position="106"/>
        <end position="130"/>
    </location>
</feature>
<dbReference type="GO" id="GO:0004930">
    <property type="term" value="F:G protein-coupled receptor activity"/>
    <property type="evidence" value="ECO:0007669"/>
    <property type="project" value="InterPro"/>
</dbReference>
<dbReference type="Gene3D" id="1.20.1070.10">
    <property type="entry name" value="Rhodopsin 7-helix transmembrane proteins"/>
    <property type="match status" value="1"/>
</dbReference>
<keyword evidence="3 5" id="KW-1133">Transmembrane helix</keyword>
<dbReference type="Pfam" id="PF00001">
    <property type="entry name" value="7tm_1"/>
    <property type="match status" value="1"/>
</dbReference>
<name>A0A137NR48_CONC2</name>
<dbReference type="SUPFAM" id="SSF81321">
    <property type="entry name" value="Family A G protein-coupled receptor-like"/>
    <property type="match status" value="1"/>
</dbReference>
<reference evidence="6 7" key="1">
    <citation type="journal article" date="2015" name="Genome Biol. Evol.">
        <title>Phylogenomic analyses indicate that early fungi evolved digesting cell walls of algal ancestors of land plants.</title>
        <authorList>
            <person name="Chang Y."/>
            <person name="Wang S."/>
            <person name="Sekimoto S."/>
            <person name="Aerts A.L."/>
            <person name="Choi C."/>
            <person name="Clum A."/>
            <person name="LaButti K.M."/>
            <person name="Lindquist E.A."/>
            <person name="Yee Ngan C."/>
            <person name="Ohm R.A."/>
            <person name="Salamov A.A."/>
            <person name="Grigoriev I.V."/>
            <person name="Spatafora J.W."/>
            <person name="Berbee M.L."/>
        </authorList>
    </citation>
    <scope>NUCLEOTIDE SEQUENCE [LARGE SCALE GENOMIC DNA]</scope>
    <source>
        <strain evidence="6 7">NRRL 28638</strain>
    </source>
</reference>
<evidence type="ECO:0000256" key="3">
    <source>
        <dbReference type="ARBA" id="ARBA00022989"/>
    </source>
</evidence>
<keyword evidence="4 5" id="KW-0472">Membrane</keyword>
<organism evidence="6 7">
    <name type="scientific">Conidiobolus coronatus (strain ATCC 28846 / CBS 209.66 / NRRL 28638)</name>
    <name type="common">Delacroixia coronata</name>
    <dbReference type="NCBI Taxonomy" id="796925"/>
    <lineage>
        <taxon>Eukaryota</taxon>
        <taxon>Fungi</taxon>
        <taxon>Fungi incertae sedis</taxon>
        <taxon>Zoopagomycota</taxon>
        <taxon>Entomophthoromycotina</taxon>
        <taxon>Entomophthoromycetes</taxon>
        <taxon>Entomophthorales</taxon>
        <taxon>Ancylistaceae</taxon>
        <taxon>Conidiobolus</taxon>
    </lineage>
</organism>
<evidence type="ECO:0000256" key="1">
    <source>
        <dbReference type="ARBA" id="ARBA00004370"/>
    </source>
</evidence>
<dbReference type="GO" id="GO:0016020">
    <property type="term" value="C:membrane"/>
    <property type="evidence" value="ECO:0007669"/>
    <property type="project" value="UniProtKB-SubCell"/>
</dbReference>
<dbReference type="EMBL" id="KQ964936">
    <property type="protein sequence ID" value="KXN65239.1"/>
    <property type="molecule type" value="Genomic_DNA"/>
</dbReference>
<evidence type="ECO:0008006" key="8">
    <source>
        <dbReference type="Google" id="ProtNLM"/>
    </source>
</evidence>
<dbReference type="AlphaFoldDB" id="A0A137NR48"/>
<proteinExistence type="predicted"/>
<keyword evidence="2 5" id="KW-0812">Transmembrane</keyword>
<dbReference type="CDD" id="cd00637">
    <property type="entry name" value="7tm_classA_rhodopsin-like"/>
    <property type="match status" value="1"/>
</dbReference>
<evidence type="ECO:0000313" key="6">
    <source>
        <dbReference type="EMBL" id="KXN65239.1"/>
    </source>
</evidence>
<protein>
    <recommendedName>
        <fullName evidence="8">G-protein coupled receptors family 1 profile domain-containing protein</fullName>
    </recommendedName>
</protein>
<comment type="subcellular location">
    <subcellularLocation>
        <location evidence="1">Membrane</location>
    </subcellularLocation>
</comment>
<evidence type="ECO:0000313" key="7">
    <source>
        <dbReference type="Proteomes" id="UP000070444"/>
    </source>
</evidence>
<feature type="transmembrane region" description="Helical" evidence="5">
    <location>
        <begin position="61"/>
        <end position="82"/>
    </location>
</feature>
<evidence type="ECO:0000256" key="2">
    <source>
        <dbReference type="ARBA" id="ARBA00022692"/>
    </source>
</evidence>
<dbReference type="Proteomes" id="UP000070444">
    <property type="component" value="Unassembled WGS sequence"/>
</dbReference>
<gene>
    <name evidence="6" type="ORF">CONCODRAFT_13240</name>
</gene>
<dbReference type="InterPro" id="IPR000276">
    <property type="entry name" value="GPCR_Rhodpsn"/>
</dbReference>
<accession>A0A137NR48</accession>
<keyword evidence="7" id="KW-1185">Reference proteome</keyword>
<feature type="transmembrane region" description="Helical" evidence="5">
    <location>
        <begin position="24"/>
        <end position="49"/>
    </location>
</feature>
<evidence type="ECO:0000256" key="5">
    <source>
        <dbReference type="SAM" id="Phobius"/>
    </source>
</evidence>
<evidence type="ECO:0000256" key="4">
    <source>
        <dbReference type="ARBA" id="ARBA00023136"/>
    </source>
</evidence>
<sequence length="177" mass="20679">MLILTAIESIAGIGYLSNQMRCQIFGFFMHTFFRLEILIVTFLSMLRYLMIFHKFERGLKFWLSIIFFGSIPCVTIFLYAAVIKNYKPTPSNIQCLPYLGDDKFSIRMMLLTAANFLIPCWITTYCYFAIGWKVSRQLKTLKREAKTNGDLEGLKMIKRVKHKLVLQLIMDSKEALF</sequence>